<organism evidence="2 3">
    <name type="scientific">Sutcliffiella rhizosphaerae</name>
    <dbReference type="NCBI Taxonomy" id="2880967"/>
    <lineage>
        <taxon>Bacteria</taxon>
        <taxon>Bacillati</taxon>
        <taxon>Bacillota</taxon>
        <taxon>Bacilli</taxon>
        <taxon>Bacillales</taxon>
        <taxon>Bacillaceae</taxon>
        <taxon>Sutcliffiella</taxon>
    </lineage>
</organism>
<dbReference type="InterPro" id="IPR036116">
    <property type="entry name" value="FN3_sf"/>
</dbReference>
<reference evidence="2 3" key="1">
    <citation type="submission" date="2021-10" db="EMBL/GenBank/DDBJ databases">
        <authorList>
            <person name="Criscuolo A."/>
        </authorList>
    </citation>
    <scope>NUCLEOTIDE SEQUENCE [LARGE SCALE GENOMIC DNA]</scope>
    <source>
        <strain evidence="3">CIP 111883</strain>
    </source>
</reference>
<dbReference type="Gene3D" id="2.60.40.10">
    <property type="entry name" value="Immunoglobulins"/>
    <property type="match status" value="8"/>
</dbReference>
<dbReference type="InterPro" id="IPR013783">
    <property type="entry name" value="Ig-like_fold"/>
</dbReference>
<evidence type="ECO:0000313" key="2">
    <source>
        <dbReference type="EMBL" id="CAG9620328.1"/>
    </source>
</evidence>
<dbReference type="NCBIfam" id="NF033510">
    <property type="entry name" value="Ca_tandemer"/>
    <property type="match status" value="4"/>
</dbReference>
<dbReference type="EMBL" id="CAKJTJ010000004">
    <property type="protein sequence ID" value="CAG9620328.1"/>
    <property type="molecule type" value="Genomic_DNA"/>
</dbReference>
<comment type="caution">
    <text evidence="2">The sequence shown here is derived from an EMBL/GenBank/DDBJ whole genome shotgun (WGS) entry which is preliminary data.</text>
</comment>
<dbReference type="InterPro" id="IPR003961">
    <property type="entry name" value="FN3_dom"/>
</dbReference>
<sequence length="863" mass="90830">MDIAPRLEINYTPRPAIHSALAYGLSANSKEGYVRLSWHHIQGAKGYKLSIFNGKEYETIDIGMTNEWSSLNQKLWPSPNEIKVGAYRLKLDQTGTNLPDNPSVLYNNAGGTEKDPNRYYFKIIAYNEFGDSGASEEVSVTVPNRTAPNPVQNISLTDFSQGMVSLVWDTPDTNIKEYRVRIGTTPDNANIIAEVNAHKNEISVTSSSLLQRSVIYVSINSIDKEGNYTGYSAPFPFSLGVKQDASLITSSTPERSSVTIDPAMTITMKNTGTEPWTVEKGFALKAVNGLESFEAEPLIKGEVIAPNELKTFQIKVIGKHPLGTIPLKWQMYSRESGYFGDVFTGTITFFDDVMPEVQIVSPKSSDSLYKIVDIIGTVTDYTLKEYSLDYGAGSNPKNWVLISQGTSEVNNEVLGRWDTSRLSSGIYTLKLTAIDEAGNTNSVVQEVNVNLPVPAPVVNKVTDQSINVTGAAEIGTTVYVQKGDQVLGSSLVTNSGTYSVSISKQSGGTTLKVFAQNKAGIVSEVTTVKVVDVTPPGAPTVNQVADNSTAVTGKAEKGSAVTVNKGKITIGTGTTNTDGNFSITINNQAAESVLSVIAKDAAGNSSTATTITVIDKTPPSAPKINTVGDNDTKVTGTAEKGSAVTVKRGTTTLGSAQVNSEGKYSVTIAKQKAGAIVSVTAKDAAGNVSVASTKTVVDTTPPAAPKVNEVGNNATTVKGTAEKGSTITVKAGSKTLGSRKVKTDGTYSVSIAKQKAGTTLSITAKDAAGNVSDATKRIVVDKTPPAAPSINAVYSTSTVVKGKTENGATVTVKKGSITLGSAKANSAGNYSVKISKQPKKTSLSITAKDAAGNQSKATSIVVK</sequence>
<dbReference type="PROSITE" id="PS50853">
    <property type="entry name" value="FN3"/>
    <property type="match status" value="1"/>
</dbReference>
<dbReference type="InterPro" id="IPR041498">
    <property type="entry name" value="Big_6"/>
</dbReference>
<dbReference type="SUPFAM" id="SSF49265">
    <property type="entry name" value="Fibronectin type III"/>
    <property type="match status" value="1"/>
</dbReference>
<dbReference type="RefSeq" id="WP_230500262.1">
    <property type="nucleotide sequence ID" value="NZ_CAKJTJ010000004.1"/>
</dbReference>
<evidence type="ECO:0000313" key="3">
    <source>
        <dbReference type="Proteomes" id="UP000789833"/>
    </source>
</evidence>
<keyword evidence="3" id="KW-1185">Reference proteome</keyword>
<feature type="domain" description="Fibronectin type-III" evidence="1">
    <location>
        <begin position="150"/>
        <end position="244"/>
    </location>
</feature>
<dbReference type="Pfam" id="PF17936">
    <property type="entry name" value="Big_6"/>
    <property type="match status" value="5"/>
</dbReference>
<protein>
    <recommendedName>
        <fullName evidence="1">Fibronectin type-III domain-containing protein</fullName>
    </recommendedName>
</protein>
<gene>
    <name evidence="2" type="ORF">BACCIP111883_01096</name>
</gene>
<name>A0ABN8AAZ9_9BACI</name>
<accession>A0ABN8AAZ9</accession>
<dbReference type="Proteomes" id="UP000789833">
    <property type="component" value="Unassembled WGS sequence"/>
</dbReference>
<evidence type="ECO:0000259" key="1">
    <source>
        <dbReference type="PROSITE" id="PS50853"/>
    </source>
</evidence>
<proteinExistence type="predicted"/>